<sequence length="159" mass="18265">MDIIPSKILKQVFNTLGPCLLIFINTSLLLALAYATVPRGYKNFRKMHMYNKKHRPFDCTHVMNDVQKHLTYCKPYNNFILGYTSDMTPVKDVINVCRRQGTATGYNTFRSNTYFRTVKCTLQNHNAIPPYCVYAGTVQSSQITVGCSQNFPVQFEKCE</sequence>
<keyword evidence="2" id="KW-0472">Membrane</keyword>
<dbReference type="AlphaFoldDB" id="A0A3B3ZYN6"/>
<dbReference type="SMART" id="SM00092">
    <property type="entry name" value="RNAse_Pc"/>
    <property type="match status" value="1"/>
</dbReference>
<evidence type="ECO:0000256" key="2">
    <source>
        <dbReference type="SAM" id="Phobius"/>
    </source>
</evidence>
<dbReference type="InterPro" id="IPR036816">
    <property type="entry name" value="RNaseA-like_dom_sf"/>
</dbReference>
<dbReference type="Ensembl" id="ENSPMGT00000010515.1">
    <property type="protein sequence ID" value="ENSPMGP00000009863.1"/>
    <property type="gene ID" value="ENSPMGG00000008171.1"/>
</dbReference>
<keyword evidence="5" id="KW-1185">Reference proteome</keyword>
<name>A0A3B3ZYN6_9GOBI</name>
<dbReference type="InterPro" id="IPR001427">
    <property type="entry name" value="RNaseA"/>
</dbReference>
<comment type="similarity">
    <text evidence="1">Belongs to the pancreatic ribonuclease family.</text>
</comment>
<evidence type="ECO:0000256" key="1">
    <source>
        <dbReference type="ARBA" id="ARBA00005600"/>
    </source>
</evidence>
<dbReference type="SUPFAM" id="SSF54076">
    <property type="entry name" value="RNase A-like"/>
    <property type="match status" value="1"/>
</dbReference>
<dbReference type="GO" id="GO:0004540">
    <property type="term" value="F:RNA nuclease activity"/>
    <property type="evidence" value="ECO:0007669"/>
    <property type="project" value="TreeGrafter"/>
</dbReference>
<evidence type="ECO:0000313" key="4">
    <source>
        <dbReference type="Ensembl" id="ENSPMGP00000009863.1"/>
    </source>
</evidence>
<organism evidence="4 5">
    <name type="scientific">Periophthalmus magnuspinnatus</name>
    <dbReference type="NCBI Taxonomy" id="409849"/>
    <lineage>
        <taxon>Eukaryota</taxon>
        <taxon>Metazoa</taxon>
        <taxon>Chordata</taxon>
        <taxon>Craniata</taxon>
        <taxon>Vertebrata</taxon>
        <taxon>Euteleostomi</taxon>
        <taxon>Actinopterygii</taxon>
        <taxon>Neopterygii</taxon>
        <taxon>Teleostei</taxon>
        <taxon>Neoteleostei</taxon>
        <taxon>Acanthomorphata</taxon>
        <taxon>Gobiaria</taxon>
        <taxon>Gobiiformes</taxon>
        <taxon>Gobioidei</taxon>
        <taxon>Gobiidae</taxon>
        <taxon>Oxudercinae</taxon>
        <taxon>Periophthalmus</taxon>
    </lineage>
</organism>
<protein>
    <recommendedName>
        <fullName evidence="3">Ribonuclease A-domain domain-containing protein</fullName>
    </recommendedName>
</protein>
<dbReference type="GO" id="GO:0050830">
    <property type="term" value="P:defense response to Gram-positive bacterium"/>
    <property type="evidence" value="ECO:0007669"/>
    <property type="project" value="TreeGrafter"/>
</dbReference>
<dbReference type="InterPro" id="IPR023412">
    <property type="entry name" value="RNaseA_domain"/>
</dbReference>
<evidence type="ECO:0000259" key="3">
    <source>
        <dbReference type="SMART" id="SM00092"/>
    </source>
</evidence>
<dbReference type="Proteomes" id="UP000261520">
    <property type="component" value="Unplaced"/>
</dbReference>
<accession>A0A3B3ZYN6</accession>
<reference evidence="4" key="2">
    <citation type="submission" date="2025-09" db="UniProtKB">
        <authorList>
            <consortium name="Ensembl"/>
        </authorList>
    </citation>
    <scope>IDENTIFICATION</scope>
</reference>
<keyword evidence="2" id="KW-1133">Transmembrane helix</keyword>
<keyword evidence="2" id="KW-0812">Transmembrane</keyword>
<dbReference type="STRING" id="409849.ENSPMGP00000009863"/>
<dbReference type="PANTHER" id="PTHR11437">
    <property type="entry name" value="RIBONUCLEASE"/>
    <property type="match status" value="1"/>
</dbReference>
<dbReference type="Gene3D" id="3.10.130.10">
    <property type="entry name" value="Ribonuclease A-like domain"/>
    <property type="match status" value="1"/>
</dbReference>
<evidence type="ECO:0000313" key="5">
    <source>
        <dbReference type="Proteomes" id="UP000261520"/>
    </source>
</evidence>
<feature type="transmembrane region" description="Helical" evidence="2">
    <location>
        <begin position="15"/>
        <end position="37"/>
    </location>
</feature>
<dbReference type="Pfam" id="PF00074">
    <property type="entry name" value="RnaseA"/>
    <property type="match status" value="1"/>
</dbReference>
<feature type="domain" description="Ribonuclease A-domain" evidence="3">
    <location>
        <begin position="37"/>
        <end position="159"/>
    </location>
</feature>
<reference evidence="4" key="1">
    <citation type="submission" date="2025-08" db="UniProtKB">
        <authorList>
            <consortium name="Ensembl"/>
        </authorList>
    </citation>
    <scope>IDENTIFICATION</scope>
</reference>
<proteinExistence type="inferred from homology"/>
<dbReference type="GO" id="GO:0003676">
    <property type="term" value="F:nucleic acid binding"/>
    <property type="evidence" value="ECO:0007669"/>
    <property type="project" value="InterPro"/>
</dbReference>